<keyword evidence="10" id="KW-1185">Reference proteome</keyword>
<evidence type="ECO:0000256" key="3">
    <source>
        <dbReference type="ARBA" id="ARBA00023130"/>
    </source>
</evidence>
<keyword evidence="2" id="KW-0391">Immunity</keyword>
<dbReference type="SMART" id="SM00409">
    <property type="entry name" value="IG"/>
    <property type="match status" value="1"/>
</dbReference>
<feature type="domain" description="Ig-like" evidence="8">
    <location>
        <begin position="35"/>
        <end position="124"/>
    </location>
</feature>
<evidence type="ECO:0000259" key="8">
    <source>
        <dbReference type="PROSITE" id="PS50835"/>
    </source>
</evidence>
<accession>A0A811ZTD6</accession>
<keyword evidence="1 7" id="KW-0732">Signal</keyword>
<reference evidence="9" key="1">
    <citation type="submission" date="2020-12" db="EMBL/GenBank/DDBJ databases">
        <authorList>
            <consortium name="Molecular Ecology Group"/>
        </authorList>
    </citation>
    <scope>NUCLEOTIDE SEQUENCE</scope>
    <source>
        <strain evidence="9">TBG_1078</strain>
    </source>
</reference>
<dbReference type="PANTHER" id="PTHR19343">
    <property type="entry name" value="T CELL RECEPTOR ALPHA VARIABLE 1-2"/>
    <property type="match status" value="1"/>
</dbReference>
<dbReference type="GO" id="GO:0042605">
    <property type="term" value="F:peptide antigen binding"/>
    <property type="evidence" value="ECO:0007669"/>
    <property type="project" value="TreeGrafter"/>
</dbReference>
<protein>
    <submittedName>
        <fullName evidence="9">(raccoon dog) hypothetical protein</fullName>
    </submittedName>
</protein>
<dbReference type="PANTHER" id="PTHR19343:SF17">
    <property type="entry name" value="IG-LIKE DOMAIN-CONTAINING PROTEIN"/>
    <property type="match status" value="1"/>
</dbReference>
<keyword evidence="6" id="KW-1279">T cell receptor</keyword>
<dbReference type="GO" id="GO:0042101">
    <property type="term" value="C:T cell receptor complex"/>
    <property type="evidence" value="ECO:0007669"/>
    <property type="project" value="UniProtKB-KW"/>
</dbReference>
<dbReference type="InterPro" id="IPR003599">
    <property type="entry name" value="Ig_sub"/>
</dbReference>
<comment type="caution">
    <text evidence="9">The sequence shown here is derived from an EMBL/GenBank/DDBJ whole genome shotgun (WGS) entry which is preliminary data.</text>
</comment>
<dbReference type="Gene3D" id="2.60.40.10">
    <property type="entry name" value="Immunoglobulins"/>
    <property type="match status" value="1"/>
</dbReference>
<dbReference type="InterPro" id="IPR007110">
    <property type="entry name" value="Ig-like_dom"/>
</dbReference>
<evidence type="ECO:0000256" key="2">
    <source>
        <dbReference type="ARBA" id="ARBA00022859"/>
    </source>
</evidence>
<dbReference type="EMBL" id="CAJHUB010000774">
    <property type="protein sequence ID" value="CAD7691454.1"/>
    <property type="molecule type" value="Genomic_DNA"/>
</dbReference>
<proteinExistence type="predicted"/>
<feature type="signal peptide" evidence="7">
    <location>
        <begin position="1"/>
        <end position="20"/>
    </location>
</feature>
<dbReference type="SMART" id="SM00406">
    <property type="entry name" value="IGv"/>
    <property type="match status" value="1"/>
</dbReference>
<evidence type="ECO:0000256" key="4">
    <source>
        <dbReference type="ARBA" id="ARBA00023170"/>
    </source>
</evidence>
<evidence type="ECO:0000313" key="10">
    <source>
        <dbReference type="Proteomes" id="UP000645828"/>
    </source>
</evidence>
<feature type="chain" id="PRO_5032922322" evidence="7">
    <location>
        <begin position="21"/>
        <end position="124"/>
    </location>
</feature>
<dbReference type="CDD" id="cd04983">
    <property type="entry name" value="IgV_TCR_alpha"/>
    <property type="match status" value="1"/>
</dbReference>
<dbReference type="InterPro" id="IPR013783">
    <property type="entry name" value="Ig-like_fold"/>
</dbReference>
<keyword evidence="5" id="KW-0393">Immunoglobulin domain</keyword>
<evidence type="ECO:0000313" key="9">
    <source>
        <dbReference type="EMBL" id="CAD7691454.1"/>
    </source>
</evidence>
<dbReference type="GO" id="GO:0002250">
    <property type="term" value="P:adaptive immune response"/>
    <property type="evidence" value="ECO:0007669"/>
    <property type="project" value="UniProtKB-KW"/>
</dbReference>
<organism evidence="9 10">
    <name type="scientific">Nyctereutes procyonoides</name>
    <name type="common">Raccoon dog</name>
    <name type="synonym">Canis procyonoides</name>
    <dbReference type="NCBI Taxonomy" id="34880"/>
    <lineage>
        <taxon>Eukaryota</taxon>
        <taxon>Metazoa</taxon>
        <taxon>Chordata</taxon>
        <taxon>Craniata</taxon>
        <taxon>Vertebrata</taxon>
        <taxon>Euteleostomi</taxon>
        <taxon>Mammalia</taxon>
        <taxon>Eutheria</taxon>
        <taxon>Laurasiatheria</taxon>
        <taxon>Carnivora</taxon>
        <taxon>Caniformia</taxon>
        <taxon>Canidae</taxon>
        <taxon>Nyctereutes</taxon>
    </lineage>
</organism>
<keyword evidence="4" id="KW-0675">Receptor</keyword>
<dbReference type="AlphaFoldDB" id="A0A811ZTD6"/>
<dbReference type="InterPro" id="IPR036179">
    <property type="entry name" value="Ig-like_dom_sf"/>
</dbReference>
<evidence type="ECO:0000256" key="6">
    <source>
        <dbReference type="ARBA" id="ARBA00043266"/>
    </source>
</evidence>
<gene>
    <name evidence="9" type="ORF">NYPRO_LOCUS24248</name>
</gene>
<dbReference type="SUPFAM" id="SSF48726">
    <property type="entry name" value="Immunoglobulin"/>
    <property type="match status" value="1"/>
</dbReference>
<sequence length="124" mass="13804">MEKSALAASLLILWLHLGRGGSVLNVEQNPPWLHVQEGENTNFTCRFPSSNFYSLQWYRQEPAKSLEFLFTIALNGDEKEEGRVRATLNTQEGYSSLYIKRSQPEDAAVYLCASTQCSSGTGGP</sequence>
<evidence type="ECO:0000256" key="5">
    <source>
        <dbReference type="ARBA" id="ARBA00023319"/>
    </source>
</evidence>
<dbReference type="InterPro" id="IPR013106">
    <property type="entry name" value="Ig_V-set"/>
</dbReference>
<dbReference type="Pfam" id="PF07686">
    <property type="entry name" value="V-set"/>
    <property type="match status" value="1"/>
</dbReference>
<evidence type="ECO:0000256" key="1">
    <source>
        <dbReference type="ARBA" id="ARBA00022729"/>
    </source>
</evidence>
<dbReference type="InterPro" id="IPR051006">
    <property type="entry name" value="TCR_variable_domain"/>
</dbReference>
<name>A0A811ZTD6_NYCPR</name>
<dbReference type="Proteomes" id="UP000645828">
    <property type="component" value="Unassembled WGS sequence"/>
</dbReference>
<evidence type="ECO:0000256" key="7">
    <source>
        <dbReference type="SAM" id="SignalP"/>
    </source>
</evidence>
<keyword evidence="3" id="KW-1064">Adaptive immunity</keyword>
<dbReference type="PROSITE" id="PS50835">
    <property type="entry name" value="IG_LIKE"/>
    <property type="match status" value="1"/>
</dbReference>